<sequence length="42" mass="4836">MWTKVTASNNSTVSYSLFLDDELLAEILSEIEYNVEELEIIL</sequence>
<protein>
    <submittedName>
        <fullName evidence="1">Uncharacterized protein</fullName>
    </submittedName>
</protein>
<proteinExistence type="predicted"/>
<name>A0A1I6HTI6_9FLAO</name>
<dbReference type="STRING" id="440514.SAMN04488010_0743"/>
<dbReference type="RefSeq" id="WP_262493889.1">
    <property type="nucleotide sequence ID" value="NZ_FOYX01000001.1"/>
</dbReference>
<organism evidence="1 2">
    <name type="scientific">Maribacter stanieri</name>
    <dbReference type="NCBI Taxonomy" id="440514"/>
    <lineage>
        <taxon>Bacteria</taxon>
        <taxon>Pseudomonadati</taxon>
        <taxon>Bacteroidota</taxon>
        <taxon>Flavobacteriia</taxon>
        <taxon>Flavobacteriales</taxon>
        <taxon>Flavobacteriaceae</taxon>
        <taxon>Maribacter</taxon>
    </lineage>
</organism>
<reference evidence="2" key="1">
    <citation type="submission" date="2016-10" db="EMBL/GenBank/DDBJ databases">
        <authorList>
            <person name="Varghese N."/>
            <person name="Submissions S."/>
        </authorList>
    </citation>
    <scope>NUCLEOTIDE SEQUENCE [LARGE SCALE GENOMIC DNA]</scope>
    <source>
        <strain evidence="2">DSM 19891</strain>
    </source>
</reference>
<dbReference type="EMBL" id="FOYX01000001">
    <property type="protein sequence ID" value="SFR57707.1"/>
    <property type="molecule type" value="Genomic_DNA"/>
</dbReference>
<gene>
    <name evidence="1" type="ORF">SAMN04488010_0743</name>
</gene>
<keyword evidence="2" id="KW-1185">Reference proteome</keyword>
<accession>A0A1I6HTI6</accession>
<dbReference type="AlphaFoldDB" id="A0A1I6HTI6"/>
<evidence type="ECO:0000313" key="2">
    <source>
        <dbReference type="Proteomes" id="UP000199462"/>
    </source>
</evidence>
<evidence type="ECO:0000313" key="1">
    <source>
        <dbReference type="EMBL" id="SFR57707.1"/>
    </source>
</evidence>
<dbReference type="Proteomes" id="UP000199462">
    <property type="component" value="Unassembled WGS sequence"/>
</dbReference>